<evidence type="ECO:0000313" key="2">
    <source>
        <dbReference type="Proteomes" id="UP001143372"/>
    </source>
</evidence>
<gene>
    <name evidence="1" type="ORF">GCM10008179_27870</name>
</gene>
<accession>A0A9W6J4F1</accession>
<keyword evidence="2" id="KW-1185">Reference proteome</keyword>
<protein>
    <recommendedName>
        <fullName evidence="3">Uridylate kinase</fullName>
    </recommendedName>
</protein>
<dbReference type="Gene3D" id="3.40.1160.10">
    <property type="entry name" value="Acetylglutamate kinase-like"/>
    <property type="match status" value="1"/>
</dbReference>
<comment type="caution">
    <text evidence="1">The sequence shown here is derived from an EMBL/GenBank/DDBJ whole genome shotgun (WGS) entry which is preliminary data.</text>
</comment>
<organism evidence="1 2">
    <name type="scientific">Hansschlegelia plantiphila</name>
    <dbReference type="NCBI Taxonomy" id="374655"/>
    <lineage>
        <taxon>Bacteria</taxon>
        <taxon>Pseudomonadati</taxon>
        <taxon>Pseudomonadota</taxon>
        <taxon>Alphaproteobacteria</taxon>
        <taxon>Hyphomicrobiales</taxon>
        <taxon>Methylopilaceae</taxon>
        <taxon>Hansschlegelia</taxon>
    </lineage>
</organism>
<proteinExistence type="predicted"/>
<name>A0A9W6J4F1_9HYPH</name>
<reference evidence="1" key="1">
    <citation type="journal article" date="2014" name="Int. J. Syst. Evol. Microbiol.">
        <title>Complete genome sequence of Corynebacterium casei LMG S-19264T (=DSM 44701T), isolated from a smear-ripened cheese.</title>
        <authorList>
            <consortium name="US DOE Joint Genome Institute (JGI-PGF)"/>
            <person name="Walter F."/>
            <person name="Albersmeier A."/>
            <person name="Kalinowski J."/>
            <person name="Ruckert C."/>
        </authorList>
    </citation>
    <scope>NUCLEOTIDE SEQUENCE</scope>
    <source>
        <strain evidence="1">VKM B-2347</strain>
    </source>
</reference>
<dbReference type="InterPro" id="IPR036393">
    <property type="entry name" value="AceGlu_kinase-like_sf"/>
</dbReference>
<sequence length="191" mass="19336">MKFGGSLLDSRNLGALLEVAGARGAVVAPGGGAFADAVRVAQREIGFSDRAAHAMAILAMEQTALLLADLAPSFALCATSEEFTGAFAARRPAIWRPAAMALRADVPASWDTTSDSLSLWLAMKIGAPRLVILKSAEVQPGGSPDSWSAAGLVDAGLPTLALGYRGEIACVGPAEPAVLAAALAAPSRIAA</sequence>
<dbReference type="SUPFAM" id="SSF53633">
    <property type="entry name" value="Carbamate kinase-like"/>
    <property type="match status" value="1"/>
</dbReference>
<evidence type="ECO:0000313" key="1">
    <source>
        <dbReference type="EMBL" id="GLK69149.1"/>
    </source>
</evidence>
<evidence type="ECO:0008006" key="3">
    <source>
        <dbReference type="Google" id="ProtNLM"/>
    </source>
</evidence>
<dbReference type="AlphaFoldDB" id="A0A9W6J4F1"/>
<dbReference type="Proteomes" id="UP001143372">
    <property type="component" value="Unassembled WGS sequence"/>
</dbReference>
<dbReference type="EMBL" id="BSFI01000020">
    <property type="protein sequence ID" value="GLK69149.1"/>
    <property type="molecule type" value="Genomic_DNA"/>
</dbReference>
<reference evidence="1" key="2">
    <citation type="submission" date="2023-01" db="EMBL/GenBank/DDBJ databases">
        <authorList>
            <person name="Sun Q."/>
            <person name="Evtushenko L."/>
        </authorList>
    </citation>
    <scope>NUCLEOTIDE SEQUENCE</scope>
    <source>
        <strain evidence="1">VKM B-2347</strain>
    </source>
</reference>